<evidence type="ECO:0000313" key="7">
    <source>
        <dbReference type="Proteomes" id="UP001527925"/>
    </source>
</evidence>
<dbReference type="PIRSF" id="PIRSF039099">
    <property type="entry name" value="APP-BP1"/>
    <property type="match status" value="1"/>
</dbReference>
<evidence type="ECO:0000256" key="1">
    <source>
        <dbReference type="ARBA" id="ARBA00005032"/>
    </source>
</evidence>
<dbReference type="InterPro" id="IPR045886">
    <property type="entry name" value="ThiF/MoeB/HesA"/>
</dbReference>
<evidence type="ECO:0000256" key="4">
    <source>
        <dbReference type="PIRNR" id="PIRNR039099"/>
    </source>
</evidence>
<dbReference type="PANTHER" id="PTHR10953">
    <property type="entry name" value="UBIQUITIN-ACTIVATING ENZYME E1"/>
    <property type="match status" value="1"/>
</dbReference>
<proteinExistence type="inferred from homology"/>
<evidence type="ECO:0000259" key="5">
    <source>
        <dbReference type="Pfam" id="PF00899"/>
    </source>
</evidence>
<accession>A0ABR4NL73</accession>
<comment type="function">
    <text evidence="4">Regulatory subunit of the dimeric UBA3-ULA1 E1 enzyme.</text>
</comment>
<evidence type="ECO:0000256" key="2">
    <source>
        <dbReference type="ARBA" id="ARBA00006868"/>
    </source>
</evidence>
<organism evidence="6 7">
    <name type="scientific">Polyrhizophydium stewartii</name>
    <dbReference type="NCBI Taxonomy" id="2732419"/>
    <lineage>
        <taxon>Eukaryota</taxon>
        <taxon>Fungi</taxon>
        <taxon>Fungi incertae sedis</taxon>
        <taxon>Chytridiomycota</taxon>
        <taxon>Chytridiomycota incertae sedis</taxon>
        <taxon>Chytridiomycetes</taxon>
        <taxon>Rhizophydiales</taxon>
        <taxon>Rhizophydiales incertae sedis</taxon>
        <taxon>Polyrhizophydium</taxon>
    </lineage>
</organism>
<dbReference type="Pfam" id="PF00899">
    <property type="entry name" value="ThiF"/>
    <property type="match status" value="1"/>
</dbReference>
<evidence type="ECO:0000313" key="6">
    <source>
        <dbReference type="EMBL" id="KAL2920288.1"/>
    </source>
</evidence>
<keyword evidence="7" id="KW-1185">Reference proteome</keyword>
<protein>
    <recommendedName>
        <fullName evidence="4">NEDD8-activating enzyme E1 regulatory subunit</fullName>
    </recommendedName>
</protein>
<dbReference type="InterPro" id="IPR000594">
    <property type="entry name" value="ThiF_NAD_FAD-bd"/>
</dbReference>
<keyword evidence="3 4" id="KW-0833">Ubl conjugation pathway</keyword>
<dbReference type="SUPFAM" id="SSF69572">
    <property type="entry name" value="Activating enzymes of the ubiquitin-like proteins"/>
    <property type="match status" value="1"/>
</dbReference>
<reference evidence="6 7" key="1">
    <citation type="submission" date="2023-09" db="EMBL/GenBank/DDBJ databases">
        <title>Pangenome analysis of Batrachochytrium dendrobatidis and related Chytrids.</title>
        <authorList>
            <person name="Yacoub M.N."/>
            <person name="Stajich J.E."/>
            <person name="James T.Y."/>
        </authorList>
    </citation>
    <scope>NUCLEOTIDE SEQUENCE [LARGE SCALE GENOMIC DNA]</scope>
    <source>
        <strain evidence="6 7">JEL0888</strain>
    </source>
</reference>
<comment type="caution">
    <text evidence="6">The sequence shown here is derived from an EMBL/GenBank/DDBJ whole genome shotgun (WGS) entry which is preliminary data.</text>
</comment>
<dbReference type="InterPro" id="IPR030667">
    <property type="entry name" value="APP-BP1"/>
</dbReference>
<evidence type="ECO:0000256" key="3">
    <source>
        <dbReference type="ARBA" id="ARBA00022786"/>
    </source>
</evidence>
<dbReference type="Proteomes" id="UP001527925">
    <property type="component" value="Unassembled WGS sequence"/>
</dbReference>
<gene>
    <name evidence="6" type="ORF">HK105_200361</name>
</gene>
<comment type="pathway">
    <text evidence="1 4">Protein modification; protein neddylation.</text>
</comment>
<name>A0ABR4NL73_9FUNG</name>
<dbReference type="EMBL" id="JADGIZ020000001">
    <property type="protein sequence ID" value="KAL2920288.1"/>
    <property type="molecule type" value="Genomic_DNA"/>
</dbReference>
<dbReference type="PANTHER" id="PTHR10953:SF29">
    <property type="entry name" value="NEDD8-ACTIVATING ENZYME E1 REGULATORY SUBUNIT"/>
    <property type="match status" value="1"/>
</dbReference>
<feature type="domain" description="THIF-type NAD/FAD binding fold" evidence="5">
    <location>
        <begin position="8"/>
        <end position="506"/>
    </location>
</feature>
<dbReference type="Gene3D" id="3.40.50.720">
    <property type="entry name" value="NAD(P)-binding Rossmann-like Domain"/>
    <property type="match status" value="2"/>
</dbReference>
<comment type="similarity">
    <text evidence="2 4">Belongs to the ubiquitin-activating E1 family. ULA1 subfamily.</text>
</comment>
<sequence length="522" mass="56778">MEPQPLKYDRQLRLWHAHGQQRRHLARICLVNAAAVGAEAVKNLASALSPSSPPPFTVVDDALVSGAHAGRNFFLDRSSIGKPRAEALAALLAELNDEVSGSAVVRSPADIIASSPDFFRQFSLVIATELPENDLRALARICWDADVALVVARAYGFTGYARIVRREHTIIEAHRGPISDFRFDCPFPALASHVASIDHTALDSMASSHLPFVVILIKALAQWRASHNGALPANRNEQAEFKQLVSSFKHPQSVDDENIVEAVANAYRAYTPTKIPADVAAILADPAADSLSPETPDFWLLVAALKRFVAHEGNGLLPVAGSLPDMKSDTDSFVKLQQIYRAKAREDTALVRAHLDHILVAVGRSTDSISDELVDRFCKNSSALAVIRYRSLEDEYTANRGAQYAGDDHSNFYWMLRAADRFRTLHGRLPGTDAALLVEDADKVAAVVADLRSENGLPSTVVPDSHITELVRAGGCELHNIAAIMGGIVSQEVIKLLTHQYVPANHTVVFNGVPSSSSVYQF</sequence>
<dbReference type="InterPro" id="IPR035985">
    <property type="entry name" value="Ubiquitin-activating_enz"/>
</dbReference>